<dbReference type="Gene3D" id="2.60.40.420">
    <property type="entry name" value="Cupredoxins - blue copper proteins"/>
    <property type="match status" value="5"/>
</dbReference>
<name>A0A3Q1K0M5_ANATE</name>
<dbReference type="InterPro" id="IPR033138">
    <property type="entry name" value="Cu_oxidase_CS"/>
</dbReference>
<dbReference type="PROSITE" id="PS00079">
    <property type="entry name" value="MULTICOPPER_OXIDASE1"/>
    <property type="match status" value="1"/>
</dbReference>
<evidence type="ECO:0000256" key="7">
    <source>
        <dbReference type="ARBA" id="ARBA00022837"/>
    </source>
</evidence>
<dbReference type="PROSITE" id="PS01285">
    <property type="entry name" value="FA58C_1"/>
    <property type="match status" value="2"/>
</dbReference>
<evidence type="ECO:0000256" key="2">
    <source>
        <dbReference type="ARBA" id="ARBA00010609"/>
    </source>
</evidence>
<evidence type="ECO:0000256" key="6">
    <source>
        <dbReference type="ARBA" id="ARBA00022737"/>
    </source>
</evidence>
<dbReference type="InterPro" id="IPR008979">
    <property type="entry name" value="Galactose-bd-like_sf"/>
</dbReference>
<comment type="similarity">
    <text evidence="2">Belongs to the multicopper oxidase family.</text>
</comment>
<dbReference type="FunFam" id="2.60.40.420:FF:000028">
    <property type="entry name" value="Ceruloplasmin"/>
    <property type="match status" value="3"/>
</dbReference>
<evidence type="ECO:0000313" key="12">
    <source>
        <dbReference type="Ensembl" id="ENSATEP00000022776.2"/>
    </source>
</evidence>
<dbReference type="InterPro" id="IPR024715">
    <property type="entry name" value="Factor_5/8-like"/>
</dbReference>
<dbReference type="GO" id="GO:0016491">
    <property type="term" value="F:oxidoreductase activity"/>
    <property type="evidence" value="ECO:0007669"/>
    <property type="project" value="InterPro"/>
</dbReference>
<dbReference type="InterPro" id="IPR000421">
    <property type="entry name" value="FA58C"/>
</dbReference>
<accession>A0A3Q1K0M5</accession>
<dbReference type="PANTHER" id="PTHR46806">
    <property type="entry name" value="F5/8 TYPE C DOMAIN-CONTAINING PROTEIN"/>
    <property type="match status" value="1"/>
</dbReference>
<keyword evidence="13" id="KW-1185">Reference proteome</keyword>
<feature type="disulfide bond" evidence="10">
    <location>
        <begin position="1078"/>
        <end position="1223"/>
    </location>
</feature>
<gene>
    <name evidence="12" type="primary">F5</name>
</gene>
<evidence type="ECO:0000256" key="9">
    <source>
        <dbReference type="ARBA" id="ARBA00023180"/>
    </source>
</evidence>
<dbReference type="GO" id="GO:0038023">
    <property type="term" value="F:signaling receptor activity"/>
    <property type="evidence" value="ECO:0007669"/>
    <property type="project" value="TreeGrafter"/>
</dbReference>
<evidence type="ECO:0000256" key="8">
    <source>
        <dbReference type="ARBA" id="ARBA00023157"/>
    </source>
</evidence>
<dbReference type="CDD" id="cd00057">
    <property type="entry name" value="FA58C"/>
    <property type="match status" value="2"/>
</dbReference>
<dbReference type="Proteomes" id="UP000265040">
    <property type="component" value="Chromosome 21"/>
</dbReference>
<dbReference type="InterPro" id="IPR011707">
    <property type="entry name" value="Cu-oxidase-like_N"/>
</dbReference>
<reference evidence="12" key="1">
    <citation type="submission" date="2021-04" db="EMBL/GenBank/DDBJ databases">
        <authorList>
            <consortium name="Wellcome Sanger Institute Data Sharing"/>
        </authorList>
    </citation>
    <scope>NUCLEOTIDE SEQUENCE [LARGE SCALE GENOMIC DNA]</scope>
</reference>
<evidence type="ECO:0000256" key="4">
    <source>
        <dbReference type="ARBA" id="ARBA00022723"/>
    </source>
</evidence>
<protein>
    <recommendedName>
        <fullName evidence="11">F5/8 type C domain-containing protein</fullName>
    </recommendedName>
</protein>
<dbReference type="SUPFAM" id="SSF49503">
    <property type="entry name" value="Cupredoxins"/>
    <property type="match status" value="6"/>
</dbReference>
<dbReference type="PROSITE" id="PS50022">
    <property type="entry name" value="FA58C_3"/>
    <property type="match status" value="2"/>
</dbReference>
<feature type="disulfide bond" evidence="10">
    <location>
        <begin position="205"/>
        <end position="286"/>
    </location>
</feature>
<feature type="disulfide bond" evidence="10">
    <location>
        <begin position="118"/>
        <end position="144"/>
    </location>
</feature>
<dbReference type="SMART" id="SM00231">
    <property type="entry name" value="FA58C"/>
    <property type="match status" value="2"/>
</dbReference>
<evidence type="ECO:0000313" key="13">
    <source>
        <dbReference type="Proteomes" id="UP000265040"/>
    </source>
</evidence>
<dbReference type="Pfam" id="PF07732">
    <property type="entry name" value="Cu-oxidase_3"/>
    <property type="match status" value="2"/>
</dbReference>
<comment type="subcellular location">
    <subcellularLocation>
        <location evidence="1">Secreted</location>
    </subcellularLocation>
</comment>
<dbReference type="PANTHER" id="PTHR46806:SF10">
    <property type="entry name" value="COAGULATION FACTOR V"/>
    <property type="match status" value="1"/>
</dbReference>
<reference evidence="12" key="3">
    <citation type="submission" date="2025-09" db="UniProtKB">
        <authorList>
            <consortium name="Ensembl"/>
        </authorList>
    </citation>
    <scope>IDENTIFICATION</scope>
</reference>
<evidence type="ECO:0000256" key="10">
    <source>
        <dbReference type="PIRSR" id="PIRSR000354-1"/>
    </source>
</evidence>
<keyword evidence="9" id="KW-0325">Glycoprotein</keyword>
<sequence length="1386" mass="158610">CFPSFSSSGPSYKKVVFREYEKGFKQAKTHPSWLGLLGPTLRAEEGEMIVVTFRNMATGPHSIHPHGVAYGKQSEGAHYFDNTSQKEKEDDVVQPNTEHVYYWEVTSDVSPQSGDPTCLTYTYVSHQDVVRDYNSGLIGTLLICKTGSLDDSGKQIDAHQEYVFLFGIFDERVSKYKPNSQAPDNHVKYTINGYTSGSLPDVTICAHTSVSLHLVGMSSEPEVFSVHMNGHVLQQTGHKVSSVGLISGSSATANMTAFYPGRWMLSSRTFKHIEAGMHGFVDVKKCDGFEATRRKLTIEQKRQSREWKYYIAAEEIVWDYAPQIQKHVDEDFKHLYLKQSPTRIGPKYKKAVYYLYNNESFTERLEDKHKKSGRGLLGPVIRAQVRDIVFKNMASRPYSIYPHGLTIDKSAEGIKLSSHGVLPGETRTYVWRVAEEDEPLEGDARCVTRMYHSAVDTPRDIASGLIGPLLICRSQSLNVRNLRADKEQHAMFAVFDENKSWYLDYNIRQYCDRSKVNKADLDFYKSNVMHTINGYAFESGPVLGFCNGEVATWHVSSVGAQDYIQTATFYGHPFMLNERTEDFLSLYPMTGETITMKMDNIGIWLMASLNSHGTTKGMRVKFRDVECYRDYQYDYSEEEVKTKETKAFSFWNPATLDDIKKAEEKPKPVQPQTVEIDIYTDMFADELGLRSRKNQSTDSDAELLDLSVLDYDVINVPDKGININISTSETQRKNETSTPKPKTLDKTLFSIWNEVDGIITKVIRLLNMNENSTSVEKHSAESMFNDSSKSDQSMREMTTFTKVVFRGYMDSSFSTPDVRGELDEHLGILGPVIKAEVGQSIIVVFRNNANRPYSIHPNGVSYTKQSEGLSYDDGSQSWYEYDNEVQPNTTFTYSWKVSSSVGPLQDESNCRTWAYYSGVNPERDIHSGLIGPLLVCREGTLDRNVLDTREFVLLFMTFDESQSWYYEKNSELIQRKNPINGIIYNLKGLRMYTNQLVCWHLINMGSPRDFHSVHFHGQTFLHKKATSYRHAVYPLLPGSFATLEMRPTKPGLWQLETEVGFNQQNGMQTLFLVLNNDCYHPLGMESGSVKDEQITAINTRGYWGPHLARLNNQGQFNAWSTEVNNSWIQVDFQRPVVISQVATQGARQLFQTQFVDRYSISYSTDRRKWIFYKGDSRGLRKVSEENSDTKRNTFFPPLIGRFIRLHPINWYNKATVRMEFYGCELDGCSVPLGMESGLIEDHHITASSTASSWYGGPWKPSFARLNRQGTINAWQAKYNDMYQWLQVELPQVKKITGIVTQGAKALRKEMYVMSYSLQYSDNGIHWNHYTDDENVTFKTFPGNTNNSDHVKNYIYPPIFSRFIRIIPRTWWVSLTMRIELLGCDFE</sequence>
<reference evidence="12" key="2">
    <citation type="submission" date="2025-08" db="UniProtKB">
        <authorList>
            <consortium name="Ensembl"/>
        </authorList>
    </citation>
    <scope>IDENTIFICATION</scope>
</reference>
<dbReference type="Pfam" id="PF00754">
    <property type="entry name" value="F5_F8_type_C"/>
    <property type="match status" value="2"/>
</dbReference>
<dbReference type="FunFam" id="2.60.120.260:FF:000002">
    <property type="entry name" value="Coagulation factor VIII"/>
    <property type="match status" value="2"/>
</dbReference>
<feature type="disulfide bond" evidence="10">
    <location>
        <begin position="910"/>
        <end position="936"/>
    </location>
</feature>
<dbReference type="GeneTree" id="ENSGT00940000158556"/>
<keyword evidence="7" id="KW-0106">Calcium</keyword>
<dbReference type="Pfam" id="PF07731">
    <property type="entry name" value="Cu-oxidase_2"/>
    <property type="match status" value="1"/>
</dbReference>
<dbReference type="GO" id="GO:0005507">
    <property type="term" value="F:copper ion binding"/>
    <property type="evidence" value="ECO:0007669"/>
    <property type="project" value="InterPro"/>
</dbReference>
<evidence type="ECO:0000259" key="11">
    <source>
        <dbReference type="PROSITE" id="PS50022"/>
    </source>
</evidence>
<keyword evidence="5" id="KW-0732">Signal</keyword>
<dbReference type="InterPro" id="IPR011706">
    <property type="entry name" value="Cu-oxidase_C"/>
</dbReference>
<dbReference type="Gene3D" id="2.60.120.260">
    <property type="entry name" value="Galactose-binding domain-like"/>
    <property type="match status" value="2"/>
</dbReference>
<keyword evidence="6" id="KW-0677">Repeat</keyword>
<evidence type="ECO:0000256" key="1">
    <source>
        <dbReference type="ARBA" id="ARBA00004613"/>
    </source>
</evidence>
<feature type="disulfide bond" evidence="10">
    <location>
        <begin position="446"/>
        <end position="472"/>
    </location>
</feature>
<dbReference type="InterPro" id="IPR008972">
    <property type="entry name" value="Cupredoxin"/>
</dbReference>
<dbReference type="GO" id="GO:0005886">
    <property type="term" value="C:plasma membrane"/>
    <property type="evidence" value="ECO:0007669"/>
    <property type="project" value="TreeGrafter"/>
</dbReference>
<feature type="disulfide bond" evidence="10">
    <location>
        <begin position="546"/>
        <end position="627"/>
    </location>
</feature>
<feature type="domain" description="F5/8 type C" evidence="11">
    <location>
        <begin position="1228"/>
        <end position="1383"/>
    </location>
</feature>
<proteinExistence type="inferred from homology"/>
<organism evidence="12 13">
    <name type="scientific">Anabas testudineus</name>
    <name type="common">Climbing perch</name>
    <name type="synonym">Anthias testudineus</name>
    <dbReference type="NCBI Taxonomy" id="64144"/>
    <lineage>
        <taxon>Eukaryota</taxon>
        <taxon>Metazoa</taxon>
        <taxon>Chordata</taxon>
        <taxon>Craniata</taxon>
        <taxon>Vertebrata</taxon>
        <taxon>Euteleostomi</taxon>
        <taxon>Actinopterygii</taxon>
        <taxon>Neopterygii</taxon>
        <taxon>Teleostei</taxon>
        <taxon>Neoteleostei</taxon>
        <taxon>Acanthomorphata</taxon>
        <taxon>Anabantaria</taxon>
        <taxon>Anabantiformes</taxon>
        <taxon>Anabantoidei</taxon>
        <taxon>Anabantidae</taxon>
        <taxon>Anabas</taxon>
    </lineage>
</organism>
<dbReference type="Ensembl" id="ENSATET00000023147.3">
    <property type="protein sequence ID" value="ENSATEP00000022776.2"/>
    <property type="gene ID" value="ENSATEG00000015701.3"/>
</dbReference>
<keyword evidence="8 10" id="KW-1015">Disulfide bond</keyword>
<dbReference type="PROSITE" id="PS01286">
    <property type="entry name" value="FA58C_2"/>
    <property type="match status" value="1"/>
</dbReference>
<dbReference type="PIRSF" id="PIRSF000354">
    <property type="entry name" value="Factors_V_VIII"/>
    <property type="match status" value="1"/>
</dbReference>
<dbReference type="GO" id="GO:0005576">
    <property type="term" value="C:extracellular region"/>
    <property type="evidence" value="ECO:0007669"/>
    <property type="project" value="UniProtKB-SubCell"/>
</dbReference>
<evidence type="ECO:0000256" key="5">
    <source>
        <dbReference type="ARBA" id="ARBA00022729"/>
    </source>
</evidence>
<evidence type="ECO:0000256" key="3">
    <source>
        <dbReference type="ARBA" id="ARBA00022525"/>
    </source>
</evidence>
<keyword evidence="3" id="KW-0964">Secreted</keyword>
<keyword evidence="4" id="KW-0479">Metal-binding</keyword>
<feature type="domain" description="F5/8 type C" evidence="11">
    <location>
        <begin position="1078"/>
        <end position="1223"/>
    </location>
</feature>
<dbReference type="SUPFAM" id="SSF49785">
    <property type="entry name" value="Galactose-binding domain-like"/>
    <property type="match status" value="2"/>
</dbReference>
<dbReference type="InterPro" id="IPR050633">
    <property type="entry name" value="Neuropilin_MCO_CoagFactor"/>
</dbReference>